<evidence type="ECO:0000313" key="1">
    <source>
        <dbReference type="EMBL" id="ATF09034.1"/>
    </source>
</evidence>
<dbReference type="EMBL" id="CP020660">
    <property type="protein sequence ID" value="ATF09034.1"/>
    <property type="molecule type" value="Genomic_DNA"/>
</dbReference>
<dbReference type="AlphaFoldDB" id="A0A291B7R1"/>
<evidence type="ECO:0000313" key="2">
    <source>
        <dbReference type="Proteomes" id="UP000218160"/>
    </source>
</evidence>
<reference evidence="2" key="1">
    <citation type="submission" date="2017-04" db="EMBL/GenBank/DDBJ databases">
        <title>Genome evolution of the luminous symbionts of deep sea anglerfish.</title>
        <authorList>
            <person name="Hendry T.A."/>
        </authorList>
    </citation>
    <scope>NUCLEOTIDE SEQUENCE [LARGE SCALE GENOMIC DNA]</scope>
</reference>
<name>A0A291B7R1_9GAMM</name>
<organism evidence="1 2">
    <name type="scientific">Candidatus Enterovibrio altilux</name>
    <dbReference type="NCBI Taxonomy" id="1927128"/>
    <lineage>
        <taxon>Bacteria</taxon>
        <taxon>Pseudomonadati</taxon>
        <taxon>Pseudomonadota</taxon>
        <taxon>Gammaproteobacteria</taxon>
        <taxon>Vibrionales</taxon>
        <taxon>Vibrionaceae</taxon>
        <taxon>Enterovibrio</taxon>
    </lineage>
</organism>
<gene>
    <name evidence="1" type="ORF">BTN50_0506</name>
</gene>
<accession>A0A291B7R1</accession>
<proteinExistence type="predicted"/>
<keyword evidence="2" id="KW-1185">Reference proteome</keyword>
<dbReference type="KEGG" id="elux:BTN50_0506"/>
<dbReference type="Proteomes" id="UP000218160">
    <property type="component" value="Chromosome 1"/>
</dbReference>
<sequence length="46" mass="5042">MFQIKKLLGGTLSLRDHNAQISKTCTMIKASNKMAKLGIPKIEAIV</sequence>
<protein>
    <submittedName>
        <fullName evidence="1">Mobile element protein</fullName>
    </submittedName>
</protein>